<evidence type="ECO:0000259" key="2">
    <source>
        <dbReference type="Pfam" id="PF03972"/>
    </source>
</evidence>
<evidence type="ECO:0000256" key="1">
    <source>
        <dbReference type="ARBA" id="ARBA00006174"/>
    </source>
</evidence>
<dbReference type="InterPro" id="IPR045336">
    <property type="entry name" value="MmgE_PrpD_N"/>
</dbReference>
<dbReference type="Pfam" id="PF03972">
    <property type="entry name" value="MmgE_PrpD_N"/>
    <property type="match status" value="1"/>
</dbReference>
<dbReference type="AlphaFoldDB" id="A0A382E241"/>
<accession>A0A382E241</accession>
<organism evidence="3">
    <name type="scientific">marine metagenome</name>
    <dbReference type="NCBI Taxonomy" id="408172"/>
    <lineage>
        <taxon>unclassified sequences</taxon>
        <taxon>metagenomes</taxon>
        <taxon>ecological metagenomes</taxon>
    </lineage>
</organism>
<dbReference type="PANTHER" id="PTHR16943:SF8">
    <property type="entry name" value="2-METHYLCITRATE DEHYDRATASE"/>
    <property type="match status" value="1"/>
</dbReference>
<dbReference type="InterPro" id="IPR036148">
    <property type="entry name" value="MmgE/PrpD_sf"/>
</dbReference>
<dbReference type="GO" id="GO:0016829">
    <property type="term" value="F:lyase activity"/>
    <property type="evidence" value="ECO:0007669"/>
    <property type="project" value="InterPro"/>
</dbReference>
<dbReference type="EMBL" id="UINC01042317">
    <property type="protein sequence ID" value="SVB44780.1"/>
    <property type="molecule type" value="Genomic_DNA"/>
</dbReference>
<dbReference type="Gene3D" id="1.10.4100.10">
    <property type="entry name" value="2-methylcitrate dehydratase PrpD"/>
    <property type="match status" value="1"/>
</dbReference>
<feature type="non-terminal residue" evidence="3">
    <location>
        <position position="165"/>
    </location>
</feature>
<dbReference type="InterPro" id="IPR042183">
    <property type="entry name" value="MmgE/PrpD_sf_1"/>
</dbReference>
<sequence>MANIAERLSSYATTLRYEDLPPEVIHLAKRMIIDTLGCGLGGYDGEPSRIARETAGMVTSSVPATVIGSGLATSPDMATFANGVMIRYLDYNDGYTSKESGHPSDSIAATLTCSEVGQSGGKELVVATVLAYEAFCRICDAVDIKPSGFDHVTVGGIASILGAAR</sequence>
<dbReference type="SUPFAM" id="SSF103378">
    <property type="entry name" value="2-methylcitrate dehydratase PrpD"/>
    <property type="match status" value="1"/>
</dbReference>
<reference evidence="3" key="1">
    <citation type="submission" date="2018-05" db="EMBL/GenBank/DDBJ databases">
        <authorList>
            <person name="Lanie J.A."/>
            <person name="Ng W.-L."/>
            <person name="Kazmierczak K.M."/>
            <person name="Andrzejewski T.M."/>
            <person name="Davidsen T.M."/>
            <person name="Wayne K.J."/>
            <person name="Tettelin H."/>
            <person name="Glass J.I."/>
            <person name="Rusch D."/>
            <person name="Podicherti R."/>
            <person name="Tsui H.-C.T."/>
            <person name="Winkler M.E."/>
        </authorList>
    </citation>
    <scope>NUCLEOTIDE SEQUENCE</scope>
</reference>
<name>A0A382E241_9ZZZZ</name>
<dbReference type="InterPro" id="IPR005656">
    <property type="entry name" value="MmgE_PrpD"/>
</dbReference>
<gene>
    <name evidence="3" type="ORF">METZ01_LOCUS197634</name>
</gene>
<evidence type="ECO:0000313" key="3">
    <source>
        <dbReference type="EMBL" id="SVB44780.1"/>
    </source>
</evidence>
<proteinExistence type="inferred from homology"/>
<comment type="similarity">
    <text evidence="1">Belongs to the PrpD family.</text>
</comment>
<dbReference type="PANTHER" id="PTHR16943">
    <property type="entry name" value="2-METHYLCITRATE DEHYDRATASE-RELATED"/>
    <property type="match status" value="1"/>
</dbReference>
<protein>
    <recommendedName>
        <fullName evidence="2">MmgE/PrpD N-terminal domain-containing protein</fullName>
    </recommendedName>
</protein>
<feature type="domain" description="MmgE/PrpD N-terminal" evidence="2">
    <location>
        <begin position="6"/>
        <end position="165"/>
    </location>
</feature>